<feature type="non-terminal residue" evidence="1">
    <location>
        <position position="138"/>
    </location>
</feature>
<proteinExistence type="predicted"/>
<protein>
    <recommendedName>
        <fullName evidence="2">Arrestin-like N-terminal domain-containing protein</fullName>
    </recommendedName>
</protein>
<dbReference type="EMBL" id="BARU01014757">
    <property type="protein sequence ID" value="GAH36452.1"/>
    <property type="molecule type" value="Genomic_DNA"/>
</dbReference>
<organism evidence="1">
    <name type="scientific">marine sediment metagenome</name>
    <dbReference type="NCBI Taxonomy" id="412755"/>
    <lineage>
        <taxon>unclassified sequences</taxon>
        <taxon>metagenomes</taxon>
        <taxon>ecological metagenomes</taxon>
    </lineage>
</organism>
<gene>
    <name evidence="1" type="ORF">S03H2_25848</name>
</gene>
<comment type="caution">
    <text evidence="1">The sequence shown here is derived from an EMBL/GenBank/DDBJ whole genome shotgun (WGS) entry which is preliminary data.</text>
</comment>
<feature type="non-terminal residue" evidence="1">
    <location>
        <position position="1"/>
    </location>
</feature>
<evidence type="ECO:0000313" key="1">
    <source>
        <dbReference type="EMBL" id="GAH36452.1"/>
    </source>
</evidence>
<evidence type="ECO:0008006" key="2">
    <source>
        <dbReference type="Google" id="ProtNLM"/>
    </source>
</evidence>
<name>X1EV81_9ZZZZ</name>
<dbReference type="AlphaFoldDB" id="X1EV81"/>
<reference evidence="1" key="1">
    <citation type="journal article" date="2014" name="Front. Microbiol.">
        <title>High frequency of phylogenetically diverse reductive dehalogenase-homologous genes in deep subseafloor sedimentary metagenomes.</title>
        <authorList>
            <person name="Kawai M."/>
            <person name="Futagami T."/>
            <person name="Toyoda A."/>
            <person name="Takaki Y."/>
            <person name="Nishi S."/>
            <person name="Hori S."/>
            <person name="Arai W."/>
            <person name="Tsubouchi T."/>
            <person name="Morono Y."/>
            <person name="Uchiyama I."/>
            <person name="Ito T."/>
            <person name="Fujiyama A."/>
            <person name="Inagaki F."/>
            <person name="Takami H."/>
        </authorList>
    </citation>
    <scope>NUCLEOTIDE SEQUENCE</scope>
    <source>
        <strain evidence="1">Expedition CK06-06</strain>
    </source>
</reference>
<accession>X1EV81</accession>
<sequence length="138" mass="16021">YLGDKLKVRTTFNFDEDSSILWSGIRLLTHPPCLKELQITKEEIFSKGKFEKGEYIREKSFLIKNNVIPTIKKRNLEYEIKLILRQPHPNNPDDDLVVNKTQKIEIKAKESNKQVIKPNPLSISISGLKIDLSKDVFK</sequence>